<protein>
    <submittedName>
        <fullName evidence="2">Uncharacterized protein</fullName>
    </submittedName>
</protein>
<evidence type="ECO:0000313" key="3">
    <source>
        <dbReference type="Proteomes" id="UP001187192"/>
    </source>
</evidence>
<feature type="region of interest" description="Disordered" evidence="1">
    <location>
        <begin position="1"/>
        <end position="73"/>
    </location>
</feature>
<keyword evidence="3" id="KW-1185">Reference proteome</keyword>
<name>A0AA87ZN04_FICCA</name>
<evidence type="ECO:0000313" key="2">
    <source>
        <dbReference type="EMBL" id="GMN29593.1"/>
    </source>
</evidence>
<dbReference type="AlphaFoldDB" id="A0AA87ZN04"/>
<accession>A0AA87ZN04</accession>
<reference evidence="2" key="1">
    <citation type="submission" date="2023-07" db="EMBL/GenBank/DDBJ databases">
        <title>draft genome sequence of fig (Ficus carica).</title>
        <authorList>
            <person name="Takahashi T."/>
            <person name="Nishimura K."/>
        </authorList>
    </citation>
    <scope>NUCLEOTIDE SEQUENCE</scope>
</reference>
<dbReference type="EMBL" id="BTGU01000002">
    <property type="protein sequence ID" value="GMN29593.1"/>
    <property type="molecule type" value="Genomic_DNA"/>
</dbReference>
<proteinExistence type="predicted"/>
<sequence length="95" mass="10244">MGGPSPWVAGLERGEPHHHRRGDLGCGVAESGLGGGGSLRRCRCQRQRGRGGRGLARRQCQGRGRRSGWGREGVFFDIGNGGTRRRHEGGRLIIS</sequence>
<gene>
    <name evidence="2" type="ORF">TIFTF001_002474</name>
</gene>
<evidence type="ECO:0000256" key="1">
    <source>
        <dbReference type="SAM" id="MobiDB-lite"/>
    </source>
</evidence>
<dbReference type="Proteomes" id="UP001187192">
    <property type="component" value="Unassembled WGS sequence"/>
</dbReference>
<comment type="caution">
    <text evidence="2">The sequence shown here is derived from an EMBL/GenBank/DDBJ whole genome shotgun (WGS) entry which is preliminary data.</text>
</comment>
<organism evidence="2 3">
    <name type="scientific">Ficus carica</name>
    <name type="common">Common fig</name>
    <dbReference type="NCBI Taxonomy" id="3494"/>
    <lineage>
        <taxon>Eukaryota</taxon>
        <taxon>Viridiplantae</taxon>
        <taxon>Streptophyta</taxon>
        <taxon>Embryophyta</taxon>
        <taxon>Tracheophyta</taxon>
        <taxon>Spermatophyta</taxon>
        <taxon>Magnoliopsida</taxon>
        <taxon>eudicotyledons</taxon>
        <taxon>Gunneridae</taxon>
        <taxon>Pentapetalae</taxon>
        <taxon>rosids</taxon>
        <taxon>fabids</taxon>
        <taxon>Rosales</taxon>
        <taxon>Moraceae</taxon>
        <taxon>Ficeae</taxon>
        <taxon>Ficus</taxon>
    </lineage>
</organism>
<feature type="compositionally biased region" description="Basic residues" evidence="1">
    <location>
        <begin position="40"/>
        <end position="51"/>
    </location>
</feature>